<accession>A0A521ALC3</accession>
<gene>
    <name evidence="4" type="ORF">SAMN06265348_101292</name>
</gene>
<organism evidence="4 5">
    <name type="scientific">Pedobacter westerhofensis</name>
    <dbReference type="NCBI Taxonomy" id="425512"/>
    <lineage>
        <taxon>Bacteria</taxon>
        <taxon>Pseudomonadati</taxon>
        <taxon>Bacteroidota</taxon>
        <taxon>Sphingobacteriia</taxon>
        <taxon>Sphingobacteriales</taxon>
        <taxon>Sphingobacteriaceae</taxon>
        <taxon>Pedobacter</taxon>
    </lineage>
</organism>
<protein>
    <submittedName>
        <fullName evidence="4">Alpha-L-rhamnosidase</fullName>
    </submittedName>
</protein>
<reference evidence="4 5" key="1">
    <citation type="submission" date="2017-05" db="EMBL/GenBank/DDBJ databases">
        <authorList>
            <person name="Varghese N."/>
            <person name="Submissions S."/>
        </authorList>
    </citation>
    <scope>NUCLEOTIDE SEQUENCE [LARGE SCALE GENOMIC DNA]</scope>
    <source>
        <strain evidence="4 5">DSM 19036</strain>
    </source>
</reference>
<dbReference type="PANTHER" id="PTHR43817:SF1">
    <property type="entry name" value="HYDROLASE, FAMILY 43, PUTATIVE (AFU_ORTHOLOGUE AFUA_3G01660)-RELATED"/>
    <property type="match status" value="1"/>
</dbReference>
<evidence type="ECO:0000313" key="5">
    <source>
        <dbReference type="Proteomes" id="UP000320300"/>
    </source>
</evidence>
<keyword evidence="2" id="KW-0378">Hydrolase</keyword>
<dbReference type="RefSeq" id="WP_246101276.1">
    <property type="nucleotide sequence ID" value="NZ_CBCSJO010000002.1"/>
</dbReference>
<keyword evidence="1" id="KW-0732">Signal</keyword>
<evidence type="ECO:0000256" key="1">
    <source>
        <dbReference type="ARBA" id="ARBA00022729"/>
    </source>
</evidence>
<dbReference type="InterPro" id="IPR008979">
    <property type="entry name" value="Galactose-bd-like_sf"/>
</dbReference>
<sequence length="1121" mass="124496">MSKMLRHQRSVTGIILLIIALIRMPVHGQKIENSPLPPMFSAEARQSAKPWVFWYWIQAGVSKAGIRADLEAMKAAGIGGAYLMPIQGAAKPPVFAPATEQLSPAWWEMMRYAFQEAARLDLQIGMHVSDGFALAGGPWITPELSMQKVVSSQLTVRGAKQRGRSEQDPQQIKLPQPQSKENFYRDIAVYAFPAQEGSENSSGNLKPKVTTSLKVKTKEAEALSASTYSVDAKPVPAFKTDQPCWIQYEFDQPFTCRSITIRTGGNNYQAHRLFLAVSDDGKTFKPLGRLQPPRHGWQDTDADVTHSIIPVTAKFYRFTYDPAGSEPGAEDLDAAKWKPSLKLTGLELSSAPKINQFESKNGEIWRVSERSTAEQLPASSCVPAAQIISLSKNLSADGVLTWKVPPGKWTILRMGHTSTGHTNATGGGGAGLEVDKFNAAAIKLQFSSWYGEAIRQAGPELAKEVLRVFHVDSWECGSQNWSDVFPAEFKKRRGYDLLPWLPVISGIPVQSAEKSELVLYDIRKTIAELVADTFYQTLAELAKEKGVVFTAESVAPTMMSDGMLHYQKVDIPMGEFWLNSPTHDKPNDMLDAISGAHIYGKNIVQAEAFTTVRMAWNEHPGMLKTLQDRNYALGINKLVYHVFAHNPWADRKPGMTLDGVGLYFQRDQTWWKPGKAWVDYAARTQLWLQKGKPVTDIAVFTGEEYPRRALLPERLVKTLPGIIGEEAVKREEARLANIGQPLTESPAGVRHSANITDPQDWTDPLHGYAYDSFNPDVLMRATVKDGRVVFPSGANYALLVFPVGNPMDPAGTSLSSVLKSKVETLKKAGAKIYLTADEGAYQESSFEKLGIAADVLLKDDTGAEAKRIAWNHRRSNEEDIYFISNQEEHLRNISVSFRVMDKFPYIYDAVSDRILGVKKMTRAADRIIIPLRLEANAAVFVIFKDSKVHAEIYAADFKTLQALPSVWQVSFDPAYGGRKQPVLFKELADWSESTDSLIRYYSGTAVYRQSLQLNKIPAGKIWLDLGRTANIATVKVNGKEAGTLWTAPFRLDISGLLKKGENHIEIAVTNTWANRLIGDHRLPQAQRITQTTAPYRLDGLALQEAGLLGPVKLLTEQPPSW</sequence>
<name>A0A521ALC3_9SPHI</name>
<dbReference type="Proteomes" id="UP000320300">
    <property type="component" value="Unassembled WGS sequence"/>
</dbReference>
<feature type="region of interest" description="Disordered" evidence="3">
    <location>
        <begin position="155"/>
        <end position="177"/>
    </location>
</feature>
<evidence type="ECO:0000256" key="3">
    <source>
        <dbReference type="SAM" id="MobiDB-lite"/>
    </source>
</evidence>
<evidence type="ECO:0000313" key="4">
    <source>
        <dbReference type="EMBL" id="SMO35607.1"/>
    </source>
</evidence>
<dbReference type="AlphaFoldDB" id="A0A521ALC3"/>
<dbReference type="Pfam" id="PF17132">
    <property type="entry name" value="Glyco_hydro_106"/>
    <property type="match status" value="2"/>
</dbReference>
<dbReference type="Gene3D" id="2.60.120.260">
    <property type="entry name" value="Galactose-binding domain-like"/>
    <property type="match status" value="2"/>
</dbReference>
<dbReference type="PANTHER" id="PTHR43817">
    <property type="entry name" value="GLYCOSYL HYDROLASE"/>
    <property type="match status" value="1"/>
</dbReference>
<proteinExistence type="predicted"/>
<dbReference type="NCBIfam" id="NF045579">
    <property type="entry name" value="rhamnoside_JR"/>
    <property type="match status" value="1"/>
</dbReference>
<evidence type="ECO:0000256" key="2">
    <source>
        <dbReference type="ARBA" id="ARBA00022801"/>
    </source>
</evidence>
<dbReference type="EMBL" id="FXTN01000001">
    <property type="protein sequence ID" value="SMO35607.1"/>
    <property type="molecule type" value="Genomic_DNA"/>
</dbReference>
<dbReference type="GO" id="GO:0016787">
    <property type="term" value="F:hydrolase activity"/>
    <property type="evidence" value="ECO:0007669"/>
    <property type="project" value="UniProtKB-KW"/>
</dbReference>
<dbReference type="SUPFAM" id="SSF49785">
    <property type="entry name" value="Galactose-binding domain-like"/>
    <property type="match status" value="2"/>
</dbReference>
<keyword evidence="5" id="KW-1185">Reference proteome</keyword>